<dbReference type="AlphaFoldDB" id="A0AAP3UY11"/>
<dbReference type="InterPro" id="IPR050832">
    <property type="entry name" value="Bact_Acetyltransf"/>
</dbReference>
<accession>A0AAP3UY11</accession>
<dbReference type="Pfam" id="PF13673">
    <property type="entry name" value="Acetyltransf_10"/>
    <property type="match status" value="1"/>
</dbReference>
<protein>
    <submittedName>
        <fullName evidence="4">GNAT family N-acetyltransferase</fullName>
    </submittedName>
</protein>
<name>A0AAP3UY11_9PROT</name>
<evidence type="ECO:0000256" key="2">
    <source>
        <dbReference type="ARBA" id="ARBA00023315"/>
    </source>
</evidence>
<dbReference type="CDD" id="cd04301">
    <property type="entry name" value="NAT_SF"/>
    <property type="match status" value="1"/>
</dbReference>
<comment type="caution">
    <text evidence="4">The sequence shown here is derived from an EMBL/GenBank/DDBJ whole genome shotgun (WGS) entry which is preliminary data.</text>
</comment>
<sequence>MTRRHALTALERGLGLRTELTIRRARPVDAPALAQVQVDSWRETYAKLIPAPYLEGLSYTAHERQWRRTLERGGSAFLAVWGKQIVGLASGGACRSFSGFSGELHVLYVLRQFQRCGIGRALLDAIHYELARSGHGDMLIWVLAENPARGFYEKLGGRLVGEATCVVGGAHLHEVAYAWNG</sequence>
<dbReference type="InterPro" id="IPR000182">
    <property type="entry name" value="GNAT_dom"/>
</dbReference>
<dbReference type="RefSeq" id="WP_327787507.1">
    <property type="nucleotide sequence ID" value="NZ_JARGEQ010000008.1"/>
</dbReference>
<dbReference type="PANTHER" id="PTHR43877">
    <property type="entry name" value="AMINOALKYLPHOSPHONATE N-ACETYLTRANSFERASE-RELATED-RELATED"/>
    <property type="match status" value="1"/>
</dbReference>
<evidence type="ECO:0000313" key="5">
    <source>
        <dbReference type="Proteomes" id="UP001301140"/>
    </source>
</evidence>
<dbReference type="Proteomes" id="UP001301140">
    <property type="component" value="Unassembled WGS sequence"/>
</dbReference>
<evidence type="ECO:0000256" key="1">
    <source>
        <dbReference type="ARBA" id="ARBA00022679"/>
    </source>
</evidence>
<dbReference type="PROSITE" id="PS51186">
    <property type="entry name" value="GNAT"/>
    <property type="match status" value="1"/>
</dbReference>
<dbReference type="Gene3D" id="3.40.630.30">
    <property type="match status" value="1"/>
</dbReference>
<evidence type="ECO:0000259" key="3">
    <source>
        <dbReference type="PROSITE" id="PS51186"/>
    </source>
</evidence>
<dbReference type="GO" id="GO:0016747">
    <property type="term" value="F:acyltransferase activity, transferring groups other than amino-acyl groups"/>
    <property type="evidence" value="ECO:0007669"/>
    <property type="project" value="InterPro"/>
</dbReference>
<keyword evidence="2" id="KW-0012">Acyltransferase</keyword>
<organism evidence="4 5">
    <name type="scientific">Marinimicrococcus flavescens</name>
    <dbReference type="NCBI Taxonomy" id="3031815"/>
    <lineage>
        <taxon>Bacteria</taxon>
        <taxon>Pseudomonadati</taxon>
        <taxon>Pseudomonadota</taxon>
        <taxon>Alphaproteobacteria</taxon>
        <taxon>Geminicoccales</taxon>
        <taxon>Geminicoccaceae</taxon>
        <taxon>Marinimicrococcus</taxon>
    </lineage>
</organism>
<dbReference type="EMBL" id="JARGEQ010000008">
    <property type="protein sequence ID" value="MDF1585096.1"/>
    <property type="molecule type" value="Genomic_DNA"/>
</dbReference>
<keyword evidence="5" id="KW-1185">Reference proteome</keyword>
<dbReference type="SUPFAM" id="SSF55729">
    <property type="entry name" value="Acyl-CoA N-acyltransferases (Nat)"/>
    <property type="match status" value="1"/>
</dbReference>
<gene>
    <name evidence="4" type="ORF">PZ740_01700</name>
</gene>
<feature type="domain" description="N-acetyltransferase" evidence="3">
    <location>
        <begin position="20"/>
        <end position="181"/>
    </location>
</feature>
<reference evidence="4 5" key="1">
    <citation type="submission" date="2023-03" db="EMBL/GenBank/DDBJ databases">
        <title>YIM 152171 draft genome.</title>
        <authorList>
            <person name="Yang Z."/>
        </authorList>
    </citation>
    <scope>NUCLEOTIDE SEQUENCE [LARGE SCALE GENOMIC DNA]</scope>
    <source>
        <strain evidence="4 5">YIM 152171</strain>
    </source>
</reference>
<proteinExistence type="predicted"/>
<keyword evidence="1" id="KW-0808">Transferase</keyword>
<evidence type="ECO:0000313" key="4">
    <source>
        <dbReference type="EMBL" id="MDF1585096.1"/>
    </source>
</evidence>
<dbReference type="InterPro" id="IPR016181">
    <property type="entry name" value="Acyl_CoA_acyltransferase"/>
</dbReference>